<sequence length="343" mass="38491">MSTVQKTVWYSSDGDSANEMWNSLDENCAEYPYAPYFPQLNSSTPESNARNDVETVGDDWGELLSPFVGDWRSKIPMDRINTLKPPNSPWSNTISTSPEYYGSKDRIVLDPFTRADVSSLSSIVIGTVISGGRFTCPKCNDQPVFGRLADLYRHYRQVHDSEASQLHQNGLETPRISECHRSIYSSPRKKDISSYLWSTTTAMTCTVCAYAMNRYAQFQDTDHRIQPDGDQYSSLPLSLIFQPSPEIFVATAIIHGVSAHCYYGLRSEDMFRGYFVVIGMISGAMGGLLMKEKAHKILIGILPLMLIASLVICTGMNSMWKCCGYRNWPKEHERDGTDAFVSG</sequence>
<gene>
    <name evidence="2" type="ORF">PDIGIT_LOCUS14537</name>
</gene>
<organism evidence="2 3">
    <name type="scientific">Periconia digitata</name>
    <dbReference type="NCBI Taxonomy" id="1303443"/>
    <lineage>
        <taxon>Eukaryota</taxon>
        <taxon>Fungi</taxon>
        <taxon>Dikarya</taxon>
        <taxon>Ascomycota</taxon>
        <taxon>Pezizomycotina</taxon>
        <taxon>Dothideomycetes</taxon>
        <taxon>Pleosporomycetidae</taxon>
        <taxon>Pleosporales</taxon>
        <taxon>Massarineae</taxon>
        <taxon>Periconiaceae</taxon>
        <taxon>Periconia</taxon>
    </lineage>
</organism>
<dbReference type="EMBL" id="CAOQHR010000011">
    <property type="protein sequence ID" value="CAI6341341.1"/>
    <property type="molecule type" value="Genomic_DNA"/>
</dbReference>
<evidence type="ECO:0000313" key="2">
    <source>
        <dbReference type="EMBL" id="CAI6341341.1"/>
    </source>
</evidence>
<dbReference type="AlphaFoldDB" id="A0A9W4US56"/>
<feature type="transmembrane region" description="Helical" evidence="1">
    <location>
        <begin position="297"/>
        <end position="320"/>
    </location>
</feature>
<keyword evidence="3" id="KW-1185">Reference proteome</keyword>
<dbReference type="OrthoDB" id="3801281at2759"/>
<evidence type="ECO:0000313" key="3">
    <source>
        <dbReference type="Proteomes" id="UP001152607"/>
    </source>
</evidence>
<comment type="caution">
    <text evidence="2">The sequence shown here is derived from an EMBL/GenBank/DDBJ whole genome shotgun (WGS) entry which is preliminary data.</text>
</comment>
<proteinExistence type="predicted"/>
<protein>
    <submittedName>
        <fullName evidence="2">Uncharacterized protein</fullName>
    </submittedName>
</protein>
<feature type="transmembrane region" description="Helical" evidence="1">
    <location>
        <begin position="271"/>
        <end position="290"/>
    </location>
</feature>
<name>A0A9W4US56_9PLEO</name>
<keyword evidence="1" id="KW-0812">Transmembrane</keyword>
<keyword evidence="1" id="KW-0472">Membrane</keyword>
<accession>A0A9W4US56</accession>
<dbReference type="Proteomes" id="UP001152607">
    <property type="component" value="Unassembled WGS sequence"/>
</dbReference>
<reference evidence="2" key="1">
    <citation type="submission" date="2023-01" db="EMBL/GenBank/DDBJ databases">
        <authorList>
            <person name="Van Ghelder C."/>
            <person name="Rancurel C."/>
        </authorList>
    </citation>
    <scope>NUCLEOTIDE SEQUENCE</scope>
    <source>
        <strain evidence="2">CNCM I-4278</strain>
    </source>
</reference>
<keyword evidence="1" id="KW-1133">Transmembrane helix</keyword>
<evidence type="ECO:0000256" key="1">
    <source>
        <dbReference type="SAM" id="Phobius"/>
    </source>
</evidence>